<proteinExistence type="predicted"/>
<accession>A0A517Y2C4</accession>
<dbReference type="KEGG" id="uli:ETAA1_59020"/>
<dbReference type="EMBL" id="CP036273">
    <property type="protein sequence ID" value="QDU23892.1"/>
    <property type="molecule type" value="Genomic_DNA"/>
</dbReference>
<evidence type="ECO:0000313" key="3">
    <source>
        <dbReference type="Proteomes" id="UP000319576"/>
    </source>
</evidence>
<feature type="transmembrane region" description="Helical" evidence="1">
    <location>
        <begin position="223"/>
        <end position="247"/>
    </location>
</feature>
<dbReference type="Proteomes" id="UP000319576">
    <property type="component" value="Chromosome"/>
</dbReference>
<keyword evidence="1" id="KW-0812">Transmembrane</keyword>
<name>A0A517Y2C4_9BACT</name>
<gene>
    <name evidence="2" type="ORF">ETAA1_59020</name>
</gene>
<dbReference type="RefSeq" id="WP_145244104.1">
    <property type="nucleotide sequence ID" value="NZ_CP036273.1"/>
</dbReference>
<sequence length="267" mass="28736">MKTILGLLAMLLGGVGVVLLVACGVAVWRAEGVVVDRTDRVAARTAERLVKVEGRLTRLEGRVKDLTVDVDVVRSAAARLVEKAVADVVARTEVEQLVERLDRSLSKADELGETLDVIARLVEDVADLAAQLDGAPERVELLRRVADALEQAAAVLTGIRAELAELRTRKAAPDPRKLTDLAARTRGPLERVADGIGAVRQHSVDARGELEELRGKVHFWSRAVAAALSFVVVWFGLGQVCLVGWGWKRVRVSPQRAMAPGAAGSRS</sequence>
<keyword evidence="1" id="KW-1133">Transmembrane helix</keyword>
<dbReference type="PROSITE" id="PS51257">
    <property type="entry name" value="PROKAR_LIPOPROTEIN"/>
    <property type="match status" value="1"/>
</dbReference>
<protein>
    <submittedName>
        <fullName evidence="2">Uncharacterized protein</fullName>
    </submittedName>
</protein>
<dbReference type="AlphaFoldDB" id="A0A517Y2C4"/>
<evidence type="ECO:0000313" key="2">
    <source>
        <dbReference type="EMBL" id="QDU23892.1"/>
    </source>
</evidence>
<organism evidence="2 3">
    <name type="scientific">Urbifossiella limnaea</name>
    <dbReference type="NCBI Taxonomy" id="2528023"/>
    <lineage>
        <taxon>Bacteria</taxon>
        <taxon>Pseudomonadati</taxon>
        <taxon>Planctomycetota</taxon>
        <taxon>Planctomycetia</taxon>
        <taxon>Gemmatales</taxon>
        <taxon>Gemmataceae</taxon>
        <taxon>Urbifossiella</taxon>
    </lineage>
</organism>
<keyword evidence="3" id="KW-1185">Reference proteome</keyword>
<keyword evidence="1" id="KW-0472">Membrane</keyword>
<evidence type="ECO:0000256" key="1">
    <source>
        <dbReference type="SAM" id="Phobius"/>
    </source>
</evidence>
<reference evidence="2 3" key="1">
    <citation type="submission" date="2019-02" db="EMBL/GenBank/DDBJ databases">
        <title>Deep-cultivation of Planctomycetes and their phenomic and genomic characterization uncovers novel biology.</title>
        <authorList>
            <person name="Wiegand S."/>
            <person name="Jogler M."/>
            <person name="Boedeker C."/>
            <person name="Pinto D."/>
            <person name="Vollmers J."/>
            <person name="Rivas-Marin E."/>
            <person name="Kohn T."/>
            <person name="Peeters S.H."/>
            <person name="Heuer A."/>
            <person name="Rast P."/>
            <person name="Oberbeckmann S."/>
            <person name="Bunk B."/>
            <person name="Jeske O."/>
            <person name="Meyerdierks A."/>
            <person name="Storesund J.E."/>
            <person name="Kallscheuer N."/>
            <person name="Luecker S."/>
            <person name="Lage O.M."/>
            <person name="Pohl T."/>
            <person name="Merkel B.J."/>
            <person name="Hornburger P."/>
            <person name="Mueller R.-W."/>
            <person name="Bruemmer F."/>
            <person name="Labrenz M."/>
            <person name="Spormann A.M."/>
            <person name="Op den Camp H."/>
            <person name="Overmann J."/>
            <person name="Amann R."/>
            <person name="Jetten M.S.M."/>
            <person name="Mascher T."/>
            <person name="Medema M.H."/>
            <person name="Devos D.P."/>
            <person name="Kaster A.-K."/>
            <person name="Ovreas L."/>
            <person name="Rohde M."/>
            <person name="Galperin M.Y."/>
            <person name="Jogler C."/>
        </authorList>
    </citation>
    <scope>NUCLEOTIDE SEQUENCE [LARGE SCALE GENOMIC DNA]</scope>
    <source>
        <strain evidence="2 3">ETA_A1</strain>
    </source>
</reference>
<dbReference type="OrthoDB" id="9966926at2"/>